<proteinExistence type="predicted"/>
<sequence length="108" mass="12408">MVFKVNFVTFNLDFNSNYNQSAASFITVPNLLYTRIFWTKLYPCSLPPAHANSDVNFRFLAQVVLSKHPTFELFSFRTSPLRASSFPTVASVESLKRAKCFRTKTTDR</sequence>
<reference evidence="1 2" key="2">
    <citation type="journal article" date="2019" name="G3 (Bethesda)">
        <title>Hybrid Assembly of the Genome of the Entomopathogenic Nematode Steinernema carpocapsae Identifies the X-Chromosome.</title>
        <authorList>
            <person name="Serra L."/>
            <person name="Macchietto M."/>
            <person name="Macias-Munoz A."/>
            <person name="McGill C.J."/>
            <person name="Rodriguez I.M."/>
            <person name="Rodriguez B."/>
            <person name="Murad R."/>
            <person name="Mortazavi A."/>
        </authorList>
    </citation>
    <scope>NUCLEOTIDE SEQUENCE [LARGE SCALE GENOMIC DNA]</scope>
    <source>
        <strain evidence="1 2">ALL</strain>
    </source>
</reference>
<name>A0A4U8URG5_STECR</name>
<reference evidence="1 2" key="1">
    <citation type="journal article" date="2015" name="Genome Biol.">
        <title>Comparative genomics of Steinernema reveals deeply conserved gene regulatory networks.</title>
        <authorList>
            <person name="Dillman A.R."/>
            <person name="Macchietto M."/>
            <person name="Porter C.F."/>
            <person name="Rogers A."/>
            <person name="Williams B."/>
            <person name="Antoshechkin I."/>
            <person name="Lee M.M."/>
            <person name="Goodwin Z."/>
            <person name="Lu X."/>
            <person name="Lewis E.E."/>
            <person name="Goodrich-Blair H."/>
            <person name="Stock S.P."/>
            <person name="Adams B.J."/>
            <person name="Sternberg P.W."/>
            <person name="Mortazavi A."/>
        </authorList>
    </citation>
    <scope>NUCLEOTIDE SEQUENCE [LARGE SCALE GENOMIC DNA]</scope>
    <source>
        <strain evidence="1 2">ALL</strain>
    </source>
</reference>
<dbReference type="EMBL" id="CM016762">
    <property type="protein sequence ID" value="TMS35105.1"/>
    <property type="molecule type" value="Genomic_DNA"/>
</dbReference>
<comment type="caution">
    <text evidence="1">The sequence shown here is derived from an EMBL/GenBank/DDBJ whole genome shotgun (WGS) entry which is preliminary data.</text>
</comment>
<gene>
    <name evidence="1" type="ORF">L596_002571</name>
</gene>
<evidence type="ECO:0000313" key="1">
    <source>
        <dbReference type="EMBL" id="TMS35105.1"/>
    </source>
</evidence>
<keyword evidence="2" id="KW-1185">Reference proteome</keyword>
<dbReference type="Proteomes" id="UP000298663">
    <property type="component" value="Chromosome X"/>
</dbReference>
<dbReference type="EMBL" id="AZBU02000001">
    <property type="protein sequence ID" value="TMS35105.1"/>
    <property type="molecule type" value="Genomic_DNA"/>
</dbReference>
<accession>A0A4U8URG5</accession>
<dbReference type="AlphaFoldDB" id="A0A4U8URG5"/>
<protein>
    <submittedName>
        <fullName evidence="1">Uncharacterized protein</fullName>
    </submittedName>
</protein>
<organism evidence="1 2">
    <name type="scientific">Steinernema carpocapsae</name>
    <name type="common">Entomopathogenic nematode</name>
    <dbReference type="NCBI Taxonomy" id="34508"/>
    <lineage>
        <taxon>Eukaryota</taxon>
        <taxon>Metazoa</taxon>
        <taxon>Ecdysozoa</taxon>
        <taxon>Nematoda</taxon>
        <taxon>Chromadorea</taxon>
        <taxon>Rhabditida</taxon>
        <taxon>Tylenchina</taxon>
        <taxon>Panagrolaimomorpha</taxon>
        <taxon>Strongyloidoidea</taxon>
        <taxon>Steinernematidae</taxon>
        <taxon>Steinernema</taxon>
    </lineage>
</organism>
<evidence type="ECO:0000313" key="2">
    <source>
        <dbReference type="Proteomes" id="UP000298663"/>
    </source>
</evidence>